<dbReference type="InterPro" id="IPR006553">
    <property type="entry name" value="Leu-rich_rpt_Cys-con_subtyp"/>
</dbReference>
<dbReference type="InterPro" id="IPR032675">
    <property type="entry name" value="LRR_dom_sf"/>
</dbReference>
<dbReference type="PANTHER" id="PTHR13318:SF190">
    <property type="entry name" value="PARTNER OF PAIRED, ISOFORM B"/>
    <property type="match status" value="1"/>
</dbReference>
<dbReference type="Pfam" id="PF13516">
    <property type="entry name" value="LRR_6"/>
    <property type="match status" value="1"/>
</dbReference>
<keyword evidence="3" id="KW-1185">Reference proteome</keyword>
<proteinExistence type="predicted"/>
<feature type="domain" description="F-box/LRR-repeat protein 15-like leucin rich repeat" evidence="1">
    <location>
        <begin position="112"/>
        <end position="185"/>
    </location>
</feature>
<sequence>MVDEYFTKIRRVNLSQYKSFTPAAFKVLSTKAINIRHLNLANCKWITDELLAPVFENNKHLTFVNLSNICTGLTAAALQPLILNCKELKILRLHNCHWVTHGSIEALSFHQTELEEIDLTSCSELGDTALTSLLEKFRNLRILCLCNVSFITDQTLFAIASYSKKLQHLNLRGCWRITDIGLRSVGEYCVNLKSLMVFIDTQPQDAVYLHQGFPVGACRINRINMQI</sequence>
<comment type="caution">
    <text evidence="2">The sequence shown here is derived from an EMBL/GenBank/DDBJ whole genome shotgun (WGS) entry which is preliminary data.</text>
</comment>
<accession>A0A8S1DB54</accession>
<dbReference type="Proteomes" id="UP000494165">
    <property type="component" value="Unassembled WGS sequence"/>
</dbReference>
<dbReference type="GO" id="GO:0019005">
    <property type="term" value="C:SCF ubiquitin ligase complex"/>
    <property type="evidence" value="ECO:0007669"/>
    <property type="project" value="TreeGrafter"/>
</dbReference>
<gene>
    <name evidence="2" type="ORF">CLODIP_2_CD11247</name>
</gene>
<dbReference type="SUPFAM" id="SSF52047">
    <property type="entry name" value="RNI-like"/>
    <property type="match status" value="1"/>
</dbReference>
<dbReference type="GO" id="GO:0031146">
    <property type="term" value="P:SCF-dependent proteasomal ubiquitin-dependent protein catabolic process"/>
    <property type="evidence" value="ECO:0007669"/>
    <property type="project" value="TreeGrafter"/>
</dbReference>
<dbReference type="SMART" id="SM00367">
    <property type="entry name" value="LRR_CC"/>
    <property type="match status" value="6"/>
</dbReference>
<evidence type="ECO:0000259" key="1">
    <source>
        <dbReference type="Pfam" id="PF25372"/>
    </source>
</evidence>
<dbReference type="OrthoDB" id="10257471at2759"/>
<dbReference type="EMBL" id="CADEPI010000161">
    <property type="protein sequence ID" value="CAB3378274.1"/>
    <property type="molecule type" value="Genomic_DNA"/>
</dbReference>
<organism evidence="2 3">
    <name type="scientific">Cloeon dipterum</name>
    <dbReference type="NCBI Taxonomy" id="197152"/>
    <lineage>
        <taxon>Eukaryota</taxon>
        <taxon>Metazoa</taxon>
        <taxon>Ecdysozoa</taxon>
        <taxon>Arthropoda</taxon>
        <taxon>Hexapoda</taxon>
        <taxon>Insecta</taxon>
        <taxon>Pterygota</taxon>
        <taxon>Palaeoptera</taxon>
        <taxon>Ephemeroptera</taxon>
        <taxon>Pisciforma</taxon>
        <taxon>Baetidae</taxon>
        <taxon>Cloeon</taxon>
    </lineage>
</organism>
<dbReference type="PANTHER" id="PTHR13318">
    <property type="entry name" value="PARTNER OF PAIRED, ISOFORM B-RELATED"/>
    <property type="match status" value="1"/>
</dbReference>
<dbReference type="Gene3D" id="3.80.10.10">
    <property type="entry name" value="Ribonuclease Inhibitor"/>
    <property type="match status" value="2"/>
</dbReference>
<dbReference type="InterPro" id="IPR057207">
    <property type="entry name" value="FBXL15_LRR"/>
</dbReference>
<dbReference type="Pfam" id="PF25372">
    <property type="entry name" value="DUF7885"/>
    <property type="match status" value="1"/>
</dbReference>
<name>A0A8S1DB54_9INSE</name>
<dbReference type="InterPro" id="IPR001611">
    <property type="entry name" value="Leu-rich_rpt"/>
</dbReference>
<protein>
    <recommendedName>
        <fullName evidence="1">F-box/LRR-repeat protein 15-like leucin rich repeat domain-containing protein</fullName>
    </recommendedName>
</protein>
<evidence type="ECO:0000313" key="3">
    <source>
        <dbReference type="Proteomes" id="UP000494165"/>
    </source>
</evidence>
<reference evidence="2 3" key="1">
    <citation type="submission" date="2020-04" db="EMBL/GenBank/DDBJ databases">
        <authorList>
            <person name="Alioto T."/>
            <person name="Alioto T."/>
            <person name="Gomez Garrido J."/>
        </authorList>
    </citation>
    <scope>NUCLEOTIDE SEQUENCE [LARGE SCALE GENOMIC DNA]</scope>
</reference>
<evidence type="ECO:0000313" key="2">
    <source>
        <dbReference type="EMBL" id="CAB3378274.1"/>
    </source>
</evidence>
<dbReference type="AlphaFoldDB" id="A0A8S1DB54"/>